<dbReference type="PANTHER" id="PTHR30294:SF38">
    <property type="entry name" value="TRANSPORT PERMEASE PROTEIN"/>
    <property type="match status" value="1"/>
</dbReference>
<evidence type="ECO:0000256" key="4">
    <source>
        <dbReference type="ARBA" id="ARBA00022475"/>
    </source>
</evidence>
<gene>
    <name evidence="10" type="ORF">FZC75_15975</name>
</gene>
<dbReference type="OrthoDB" id="9776218at2"/>
<dbReference type="RefSeq" id="WP_148979996.1">
    <property type="nucleotide sequence ID" value="NZ_JBNILM010000006.1"/>
</dbReference>
<keyword evidence="6 8" id="KW-1133">Transmembrane helix</keyword>
<protein>
    <submittedName>
        <fullName evidence="10">ABC transporter permease subunit</fullName>
    </submittedName>
</protein>
<accession>A0A5D4T368</accession>
<feature type="transmembrane region" description="Helical" evidence="8">
    <location>
        <begin position="143"/>
        <end position="165"/>
    </location>
</feature>
<evidence type="ECO:0000256" key="6">
    <source>
        <dbReference type="ARBA" id="ARBA00022989"/>
    </source>
</evidence>
<dbReference type="EMBL" id="VTET01000008">
    <property type="protein sequence ID" value="TYS70130.1"/>
    <property type="molecule type" value="Genomic_DNA"/>
</dbReference>
<dbReference type="Proteomes" id="UP000324517">
    <property type="component" value="Unassembled WGS sequence"/>
</dbReference>
<dbReference type="InterPro" id="IPR013525">
    <property type="entry name" value="ABC2_TM"/>
</dbReference>
<dbReference type="Pfam" id="PF12698">
    <property type="entry name" value="ABC2_membrane_3"/>
    <property type="match status" value="1"/>
</dbReference>
<evidence type="ECO:0000256" key="3">
    <source>
        <dbReference type="ARBA" id="ARBA00022448"/>
    </source>
</evidence>
<evidence type="ECO:0000259" key="9">
    <source>
        <dbReference type="PROSITE" id="PS51012"/>
    </source>
</evidence>
<dbReference type="AlphaFoldDB" id="A0A5D4T368"/>
<dbReference type="PANTHER" id="PTHR30294">
    <property type="entry name" value="MEMBRANE COMPONENT OF ABC TRANSPORTER YHHJ-RELATED"/>
    <property type="match status" value="1"/>
</dbReference>
<feature type="domain" description="ABC transmembrane type-2" evidence="9">
    <location>
        <begin position="109"/>
        <end position="333"/>
    </location>
</feature>
<evidence type="ECO:0000256" key="7">
    <source>
        <dbReference type="ARBA" id="ARBA00023136"/>
    </source>
</evidence>
<dbReference type="GO" id="GO:0140359">
    <property type="term" value="F:ABC-type transporter activity"/>
    <property type="evidence" value="ECO:0007669"/>
    <property type="project" value="InterPro"/>
</dbReference>
<evidence type="ECO:0000313" key="10">
    <source>
        <dbReference type="EMBL" id="TYS70130.1"/>
    </source>
</evidence>
<keyword evidence="7 8" id="KW-0472">Membrane</keyword>
<name>A0A5D4T368_9BACI</name>
<comment type="similarity">
    <text evidence="2">Belongs to the ABC-2 integral membrane protein family.</text>
</comment>
<sequence>MRVTAVIIRILRQFFRDKRTLGLMIIAPMLILALMNVVFADQEPNIEIGVAEEVQTLVQHFEDENLELIVVDSEEEGLGRIAESEIDALLTKGKIVLEGSDPSVNKMILLKLQKLTQPDENKELPFEVEYAYGSESMEMFDNIGPFLIVFFVFFFVFLVAGVSFLRERTSGTLERLMATPIKRWELVVGYVAGFGIFTLIQSSIIVFFTIYILDIQMAGNILSILLVTFTVAITALTLGTLLSAFARNELQMIQFIPLVVVPQVFFSGLFSIEAMPSWLQKVSLVMPLTYAGEAMKDIMIRGKGIEEIYSYILLLFGFSLLFIVLNIKALKKYRPT</sequence>
<keyword evidence="5 8" id="KW-0812">Transmembrane</keyword>
<organism evidence="10 11">
    <name type="scientific">Sutcliffiella horikoshii</name>
    <dbReference type="NCBI Taxonomy" id="79883"/>
    <lineage>
        <taxon>Bacteria</taxon>
        <taxon>Bacillati</taxon>
        <taxon>Bacillota</taxon>
        <taxon>Bacilli</taxon>
        <taxon>Bacillales</taxon>
        <taxon>Bacillaceae</taxon>
        <taxon>Sutcliffiella</taxon>
    </lineage>
</organism>
<dbReference type="GO" id="GO:0005886">
    <property type="term" value="C:plasma membrane"/>
    <property type="evidence" value="ECO:0007669"/>
    <property type="project" value="UniProtKB-SubCell"/>
</dbReference>
<comment type="caution">
    <text evidence="10">The sequence shown here is derived from an EMBL/GenBank/DDBJ whole genome shotgun (WGS) entry which is preliminary data.</text>
</comment>
<evidence type="ECO:0000256" key="8">
    <source>
        <dbReference type="SAM" id="Phobius"/>
    </source>
</evidence>
<dbReference type="PROSITE" id="PS51012">
    <property type="entry name" value="ABC_TM2"/>
    <property type="match status" value="1"/>
</dbReference>
<feature type="transmembrane region" description="Helical" evidence="8">
    <location>
        <begin position="219"/>
        <end position="243"/>
    </location>
</feature>
<reference evidence="10 11" key="1">
    <citation type="submission" date="2019-08" db="EMBL/GenBank/DDBJ databases">
        <title>Bacillus genomes from the desert of Cuatro Cienegas, Coahuila.</title>
        <authorList>
            <person name="Olmedo-Alvarez G."/>
        </authorList>
    </citation>
    <scope>NUCLEOTIDE SEQUENCE [LARGE SCALE GENOMIC DNA]</scope>
    <source>
        <strain evidence="10 11">CH98b_3T</strain>
    </source>
</reference>
<evidence type="ECO:0000256" key="1">
    <source>
        <dbReference type="ARBA" id="ARBA00004651"/>
    </source>
</evidence>
<feature type="transmembrane region" description="Helical" evidence="8">
    <location>
        <begin position="308"/>
        <end position="327"/>
    </location>
</feature>
<feature type="transmembrane region" description="Helical" evidence="8">
    <location>
        <begin position="255"/>
        <end position="279"/>
    </location>
</feature>
<keyword evidence="3" id="KW-0813">Transport</keyword>
<keyword evidence="4" id="KW-1003">Cell membrane</keyword>
<dbReference type="InterPro" id="IPR047817">
    <property type="entry name" value="ABC2_TM_bact-type"/>
</dbReference>
<evidence type="ECO:0000256" key="5">
    <source>
        <dbReference type="ARBA" id="ARBA00022692"/>
    </source>
</evidence>
<evidence type="ECO:0000256" key="2">
    <source>
        <dbReference type="ARBA" id="ARBA00007783"/>
    </source>
</evidence>
<dbReference type="InterPro" id="IPR051449">
    <property type="entry name" value="ABC-2_transporter_component"/>
</dbReference>
<proteinExistence type="inferred from homology"/>
<comment type="subcellular location">
    <subcellularLocation>
        <location evidence="1">Cell membrane</location>
        <topology evidence="1">Multi-pass membrane protein</topology>
    </subcellularLocation>
</comment>
<feature type="transmembrane region" description="Helical" evidence="8">
    <location>
        <begin position="186"/>
        <end position="213"/>
    </location>
</feature>
<evidence type="ECO:0000313" key="11">
    <source>
        <dbReference type="Proteomes" id="UP000324517"/>
    </source>
</evidence>
<feature type="transmembrane region" description="Helical" evidence="8">
    <location>
        <begin position="21"/>
        <end position="40"/>
    </location>
</feature>